<dbReference type="GO" id="GO:0003700">
    <property type="term" value="F:DNA-binding transcription factor activity"/>
    <property type="evidence" value="ECO:0007669"/>
    <property type="project" value="InterPro"/>
</dbReference>
<dbReference type="SUPFAM" id="SSF46785">
    <property type="entry name" value="Winged helix' DNA-binding domain"/>
    <property type="match status" value="1"/>
</dbReference>
<dbReference type="PANTHER" id="PTHR30118:SF7">
    <property type="entry name" value="TRANSCRIPTIONAL REGULATOR LYSR FAMILY"/>
    <property type="match status" value="1"/>
</dbReference>
<dbReference type="InterPro" id="IPR036388">
    <property type="entry name" value="WH-like_DNA-bd_sf"/>
</dbReference>
<dbReference type="Pfam" id="PF00126">
    <property type="entry name" value="HTH_1"/>
    <property type="match status" value="1"/>
</dbReference>
<dbReference type="InterPro" id="IPR050389">
    <property type="entry name" value="LysR-type_TF"/>
</dbReference>
<dbReference type="AlphaFoldDB" id="A0A3A6TJK5"/>
<keyword evidence="2" id="KW-0805">Transcription regulation</keyword>
<dbReference type="GO" id="GO:0003677">
    <property type="term" value="F:DNA binding"/>
    <property type="evidence" value="ECO:0007669"/>
    <property type="project" value="UniProtKB-KW"/>
</dbReference>
<reference evidence="6 7" key="1">
    <citation type="submission" date="2018-09" db="EMBL/GenBank/DDBJ databases">
        <title>Phylogeny of the Shewanellaceae, and recommendation for two new genera, Pseudoshewanella and Parashewanella.</title>
        <authorList>
            <person name="Wang G."/>
        </authorList>
    </citation>
    <scope>NUCLEOTIDE SEQUENCE [LARGE SCALE GENOMIC DNA]</scope>
    <source>
        <strain evidence="6 7">KCTC 22492</strain>
    </source>
</reference>
<dbReference type="InterPro" id="IPR000847">
    <property type="entry name" value="LysR_HTH_N"/>
</dbReference>
<comment type="similarity">
    <text evidence="1">Belongs to the LysR transcriptional regulatory family.</text>
</comment>
<dbReference type="CDD" id="cd08417">
    <property type="entry name" value="PBP2_Nitroaromatics_like"/>
    <property type="match status" value="1"/>
</dbReference>
<gene>
    <name evidence="6" type="ORF">D5R81_12465</name>
</gene>
<protein>
    <submittedName>
        <fullName evidence="6">LysR family transcriptional regulator</fullName>
    </submittedName>
</protein>
<dbReference type="EMBL" id="QYYH01000075">
    <property type="protein sequence ID" value="RJY12424.1"/>
    <property type="molecule type" value="Genomic_DNA"/>
</dbReference>
<comment type="caution">
    <text evidence="6">The sequence shown here is derived from an EMBL/GenBank/DDBJ whole genome shotgun (WGS) entry which is preliminary data.</text>
</comment>
<dbReference type="SUPFAM" id="SSF53850">
    <property type="entry name" value="Periplasmic binding protein-like II"/>
    <property type="match status" value="1"/>
</dbReference>
<dbReference type="Gene3D" id="3.40.190.10">
    <property type="entry name" value="Periplasmic binding protein-like II"/>
    <property type="match status" value="2"/>
</dbReference>
<dbReference type="InterPro" id="IPR011991">
    <property type="entry name" value="ArsR-like_HTH"/>
</dbReference>
<evidence type="ECO:0000256" key="2">
    <source>
        <dbReference type="ARBA" id="ARBA00023015"/>
    </source>
</evidence>
<evidence type="ECO:0000313" key="7">
    <source>
        <dbReference type="Proteomes" id="UP000273022"/>
    </source>
</evidence>
<dbReference type="OrthoDB" id="8893795at2"/>
<evidence type="ECO:0000256" key="4">
    <source>
        <dbReference type="ARBA" id="ARBA00023163"/>
    </source>
</evidence>
<organism evidence="6 7">
    <name type="scientific">Parashewanella spongiae</name>
    <dbReference type="NCBI Taxonomy" id="342950"/>
    <lineage>
        <taxon>Bacteria</taxon>
        <taxon>Pseudomonadati</taxon>
        <taxon>Pseudomonadota</taxon>
        <taxon>Gammaproteobacteria</taxon>
        <taxon>Alteromonadales</taxon>
        <taxon>Shewanellaceae</taxon>
        <taxon>Parashewanella</taxon>
    </lineage>
</organism>
<dbReference type="RefSeq" id="WP_121853963.1">
    <property type="nucleotide sequence ID" value="NZ_CP037952.1"/>
</dbReference>
<keyword evidence="7" id="KW-1185">Reference proteome</keyword>
<dbReference type="InterPro" id="IPR036390">
    <property type="entry name" value="WH_DNA-bd_sf"/>
</dbReference>
<evidence type="ECO:0000256" key="3">
    <source>
        <dbReference type="ARBA" id="ARBA00023125"/>
    </source>
</evidence>
<evidence type="ECO:0000256" key="1">
    <source>
        <dbReference type="ARBA" id="ARBA00009437"/>
    </source>
</evidence>
<dbReference type="PROSITE" id="PS50931">
    <property type="entry name" value="HTH_LYSR"/>
    <property type="match status" value="1"/>
</dbReference>
<dbReference type="Pfam" id="PF03466">
    <property type="entry name" value="LysR_substrate"/>
    <property type="match status" value="1"/>
</dbReference>
<evidence type="ECO:0000313" key="6">
    <source>
        <dbReference type="EMBL" id="RJY12424.1"/>
    </source>
</evidence>
<sequence length="314" mass="36572">MNQSFDLNLLRVLDILLEEKSVTATSMRLNLSQSAVSKHLAKLREMFNDPLLTRKSSRLIATPKAIELAHSIKPLLQNVEQLTRPNKFIPAQSSRRFHIDMIELAYANIIPEFMPEILATANNVKVNIQTWDQNTIEQLLNCEIEFGITCREHDPRSELHIDRLEPDLHYAELIQDHSVCLVRENHPLLTQPWNLDTFIQYRHIQVTGGGASRWVLDEVLFQQQLHRDIAIEMPDFQGAFRLCEFSDLLLCAPYRQVQEMIQIHKLKVLPLPINIIPGAFFLIWNQHFEHDLGHKWLRELIINNLKKQPPPRVC</sequence>
<dbReference type="InterPro" id="IPR005119">
    <property type="entry name" value="LysR_subst-bd"/>
</dbReference>
<proteinExistence type="inferred from homology"/>
<dbReference type="Gene3D" id="1.10.10.10">
    <property type="entry name" value="Winged helix-like DNA-binding domain superfamily/Winged helix DNA-binding domain"/>
    <property type="match status" value="1"/>
</dbReference>
<dbReference type="InterPro" id="IPR037402">
    <property type="entry name" value="YidZ_PBP2"/>
</dbReference>
<dbReference type="CDD" id="cd00090">
    <property type="entry name" value="HTH_ARSR"/>
    <property type="match status" value="1"/>
</dbReference>
<dbReference type="Proteomes" id="UP000273022">
    <property type="component" value="Unassembled WGS sequence"/>
</dbReference>
<keyword evidence="3" id="KW-0238">DNA-binding</keyword>
<accession>A0A3A6TJK5</accession>
<feature type="domain" description="HTH lysR-type" evidence="5">
    <location>
        <begin position="5"/>
        <end position="62"/>
    </location>
</feature>
<name>A0A3A6TJK5_9GAMM</name>
<keyword evidence="4" id="KW-0804">Transcription</keyword>
<evidence type="ECO:0000259" key="5">
    <source>
        <dbReference type="PROSITE" id="PS50931"/>
    </source>
</evidence>
<dbReference type="PANTHER" id="PTHR30118">
    <property type="entry name" value="HTH-TYPE TRANSCRIPTIONAL REGULATOR LEUO-RELATED"/>
    <property type="match status" value="1"/>
</dbReference>